<dbReference type="HOGENOM" id="CLU_012696_0_0_6"/>
<dbReference type="CDD" id="cd11304">
    <property type="entry name" value="Cadherin_repeat"/>
    <property type="match status" value="1"/>
</dbReference>
<keyword evidence="4" id="KW-1185">Reference proteome</keyword>
<evidence type="ECO:0000256" key="1">
    <source>
        <dbReference type="SAM" id="MobiDB-lite"/>
    </source>
</evidence>
<dbReference type="EMBL" id="CP000472">
    <property type="protein sequence ID" value="ACJ28839.1"/>
    <property type="molecule type" value="Genomic_DNA"/>
</dbReference>
<dbReference type="InterPro" id="IPR015919">
    <property type="entry name" value="Cadherin-like_sf"/>
</dbReference>
<proteinExistence type="predicted"/>
<reference evidence="3 4" key="1">
    <citation type="journal article" date="2008" name="PLoS ONE">
        <title>Environmental adaptation: genomic analysis of the piezotolerant and psychrotolerant deep-sea iron reducing bacterium Shewanella piezotolerans WP3.</title>
        <authorList>
            <person name="Wang F."/>
            <person name="Wang J."/>
            <person name="Jian H."/>
            <person name="Zhang B."/>
            <person name="Li S."/>
            <person name="Wang F."/>
            <person name="Zeng X."/>
            <person name="Gao L."/>
            <person name="Bartlett D.H."/>
            <person name="Yu J."/>
            <person name="Hu S."/>
            <person name="Xiao X."/>
        </authorList>
    </citation>
    <scope>NUCLEOTIDE SEQUENCE [LARGE SCALE GENOMIC DNA]</scope>
    <source>
        <strain evidence="4">WP3 / JCM 13877</strain>
    </source>
</reference>
<dbReference type="PROSITE" id="PS50268">
    <property type="entry name" value="CADHERIN_2"/>
    <property type="match status" value="1"/>
</dbReference>
<dbReference type="AlphaFoldDB" id="B8CNK5"/>
<feature type="compositionally biased region" description="Basic and acidic residues" evidence="1">
    <location>
        <begin position="921"/>
        <end position="931"/>
    </location>
</feature>
<sequence length="931" mass="101089">MLPYLITTLSLSILTACGGSSSGNSAPIFSESSMAVSLAEDSTQTISTSATDADGDLLTYSVGNAPARGALQLNPQTGVASYTPNSNYFGSDSFEVLVSDGSKDSSLTVSLTITAVNDAPVFNGDTLLVSGNEIKAGSVSATDVDEDTLSYVLVKAPENGQLKLDATTGEVSYQLEQLIEVDDAVIISVSDGAEEVQKRFQITTNLATNADRAYYYYTSELSHLKQAAVISENLNDDINQSVINRSLAIGYATAELTTQVDGLLNASKIISAPVFADAKLRVANEYQLLGKVDEAEMLRLEAKSIYNQYLASKGVNSFNGDDVIFYIDLSKSYRAAGDEISATGIFDIVDLLFSSVLSEEYNRAALVAFFGYSRQIEELIKIWEQTNSDNDIAFALLNLDKLYDYANRIGYQNVSNDRNGNLGKPFHSVRQVALVQIIEFYTRLNARDKAKAAAADLLALHGVVNYDPLYPRETSQYSTVTKVEYPAGVAFNIQPIVVLYPEIDPAIFIEGIPEASWMRAYAASEAADAKLMALAQIEPDGNKALALVLDSRDEAQLRNHFTNLVNYNSSTPGLAIYRLRMADYAGAVLALEEAEALVSSAEYVQQNLSRQGFVTGNVGCQNLIEVYDELALDDSDNAAQYQQATVRVAKMCVALAKQYYADGVDGTDVSIEDAVQANSQLIEFLYPRGLEAEIEQVLAVAETNLAKYDTDSSVRIDLLKQIAGSAFKGGDYARANIYYDRTIELIIALEKRAADSFLSAITERFLDQRGSENNYPLFIEKIDQKAGLHADYAALYSHTRAQLKKLIDANLALLNTASNQTQINYVPFFATQLAGAAFYQEAQALMQNQHLGPVEKAAIQTKVATALANQNHFPVQSVATVDTDHDGLPNFFSASATEEQIQASGLVLDSDSDNDGYSDLDDSKPLDPAVH</sequence>
<dbReference type="eggNOG" id="COG4932">
    <property type="taxonomic scope" value="Bacteria"/>
</dbReference>
<keyword evidence="3" id="KW-0449">Lipoprotein</keyword>
<dbReference type="GO" id="GO:0016020">
    <property type="term" value="C:membrane"/>
    <property type="evidence" value="ECO:0007669"/>
    <property type="project" value="InterPro"/>
</dbReference>
<organism evidence="3 4">
    <name type="scientific">Shewanella piezotolerans (strain WP3 / JCM 13877)</name>
    <dbReference type="NCBI Taxonomy" id="225849"/>
    <lineage>
        <taxon>Bacteria</taxon>
        <taxon>Pseudomonadati</taxon>
        <taxon>Pseudomonadota</taxon>
        <taxon>Gammaproteobacteria</taxon>
        <taxon>Alteromonadales</taxon>
        <taxon>Shewanellaceae</taxon>
        <taxon>Shewanella</taxon>
    </lineage>
</organism>
<gene>
    <name evidence="3" type="ordered locus">swp_2084</name>
</gene>
<feature type="compositionally biased region" description="Acidic residues" evidence="1">
    <location>
        <begin position="911"/>
        <end position="920"/>
    </location>
</feature>
<dbReference type="Pfam" id="PF17963">
    <property type="entry name" value="Big_9"/>
    <property type="match status" value="2"/>
</dbReference>
<feature type="region of interest" description="Disordered" evidence="1">
    <location>
        <begin position="911"/>
        <end position="931"/>
    </location>
</feature>
<accession>B8CNK5</accession>
<dbReference type="STRING" id="225849.swp_2084"/>
<dbReference type="eggNOG" id="COG0457">
    <property type="taxonomic scope" value="Bacteria"/>
</dbReference>
<evidence type="ECO:0000313" key="4">
    <source>
        <dbReference type="Proteomes" id="UP000000753"/>
    </source>
</evidence>
<name>B8CNK5_SHEPW</name>
<dbReference type="KEGG" id="swp:swp_2084"/>
<feature type="domain" description="Cadherin" evidence="2">
    <location>
        <begin position="30"/>
        <end position="122"/>
    </location>
</feature>
<evidence type="ECO:0000313" key="3">
    <source>
        <dbReference type="EMBL" id="ACJ28839.1"/>
    </source>
</evidence>
<dbReference type="GO" id="GO:0005509">
    <property type="term" value="F:calcium ion binding"/>
    <property type="evidence" value="ECO:0007669"/>
    <property type="project" value="InterPro"/>
</dbReference>
<dbReference type="Gene3D" id="2.60.40.2810">
    <property type="match status" value="1"/>
</dbReference>
<dbReference type="SUPFAM" id="SSF49313">
    <property type="entry name" value="Cadherin-like"/>
    <property type="match status" value="1"/>
</dbReference>
<dbReference type="Proteomes" id="UP000000753">
    <property type="component" value="Chromosome"/>
</dbReference>
<evidence type="ECO:0000259" key="2">
    <source>
        <dbReference type="PROSITE" id="PS50268"/>
    </source>
</evidence>
<dbReference type="GO" id="GO:0007156">
    <property type="term" value="P:homophilic cell adhesion via plasma membrane adhesion molecules"/>
    <property type="evidence" value="ECO:0007669"/>
    <property type="project" value="InterPro"/>
</dbReference>
<dbReference type="InterPro" id="IPR002126">
    <property type="entry name" value="Cadherin-like_dom"/>
</dbReference>
<protein>
    <submittedName>
        <fullName evidence="3">Lipoprotein, putative</fullName>
    </submittedName>
</protein>